<dbReference type="AlphaFoldDB" id="A0A379ET64"/>
<feature type="domain" description="TonB-dependent receptor plug" evidence="11">
    <location>
        <begin position="50"/>
        <end position="179"/>
    </location>
</feature>
<evidence type="ECO:0000256" key="4">
    <source>
        <dbReference type="ARBA" id="ARBA00022692"/>
    </source>
</evidence>
<evidence type="ECO:0000256" key="10">
    <source>
        <dbReference type="SAM" id="SignalP"/>
    </source>
</evidence>
<evidence type="ECO:0000313" key="13">
    <source>
        <dbReference type="Proteomes" id="UP000254704"/>
    </source>
</evidence>
<accession>A0A379ET64</accession>
<name>A0A379ET64_9PAST</name>
<feature type="chain" id="PRO_5016764412" evidence="10">
    <location>
        <begin position="27"/>
        <end position="812"/>
    </location>
</feature>
<dbReference type="SUPFAM" id="SSF56935">
    <property type="entry name" value="Porins"/>
    <property type="match status" value="1"/>
</dbReference>
<feature type="signal peptide" evidence="10">
    <location>
        <begin position="1"/>
        <end position="26"/>
    </location>
</feature>
<dbReference type="InterPro" id="IPR039426">
    <property type="entry name" value="TonB-dep_rcpt-like"/>
</dbReference>
<keyword evidence="2 8" id="KW-0813">Transport</keyword>
<dbReference type="PANTHER" id="PTHR30069">
    <property type="entry name" value="TONB-DEPENDENT OUTER MEMBRANE RECEPTOR"/>
    <property type="match status" value="1"/>
</dbReference>
<dbReference type="EMBL" id="UGTV01000015">
    <property type="protein sequence ID" value="SUC09532.1"/>
    <property type="molecule type" value="Genomic_DNA"/>
</dbReference>
<dbReference type="Proteomes" id="UP000254704">
    <property type="component" value="Unassembled WGS sequence"/>
</dbReference>
<dbReference type="InterPro" id="IPR012910">
    <property type="entry name" value="Plug_dom"/>
</dbReference>
<evidence type="ECO:0000259" key="11">
    <source>
        <dbReference type="Pfam" id="PF07715"/>
    </source>
</evidence>
<evidence type="ECO:0000256" key="9">
    <source>
        <dbReference type="SAM" id="MobiDB-lite"/>
    </source>
</evidence>
<evidence type="ECO:0000256" key="7">
    <source>
        <dbReference type="ARBA" id="ARBA00023237"/>
    </source>
</evidence>
<keyword evidence="12" id="KW-0675">Receptor</keyword>
<feature type="compositionally biased region" description="Polar residues" evidence="9">
    <location>
        <begin position="53"/>
        <end position="62"/>
    </location>
</feature>
<keyword evidence="6 8" id="KW-0472">Membrane</keyword>
<dbReference type="GO" id="GO:0044718">
    <property type="term" value="P:siderophore transmembrane transport"/>
    <property type="evidence" value="ECO:0007669"/>
    <property type="project" value="TreeGrafter"/>
</dbReference>
<dbReference type="GO" id="GO:0015344">
    <property type="term" value="F:siderophore uptake transmembrane transporter activity"/>
    <property type="evidence" value="ECO:0007669"/>
    <property type="project" value="TreeGrafter"/>
</dbReference>
<evidence type="ECO:0000256" key="5">
    <source>
        <dbReference type="ARBA" id="ARBA00022729"/>
    </source>
</evidence>
<evidence type="ECO:0000256" key="2">
    <source>
        <dbReference type="ARBA" id="ARBA00022448"/>
    </source>
</evidence>
<keyword evidence="4 8" id="KW-0812">Transmembrane</keyword>
<proteinExistence type="inferred from homology"/>
<organism evidence="12 13">
    <name type="scientific">Pasteurella canis</name>
    <dbReference type="NCBI Taxonomy" id="753"/>
    <lineage>
        <taxon>Bacteria</taxon>
        <taxon>Pseudomonadati</taxon>
        <taxon>Pseudomonadota</taxon>
        <taxon>Gammaproteobacteria</taxon>
        <taxon>Pasteurellales</taxon>
        <taxon>Pasteurellaceae</taxon>
        <taxon>Pasteurella</taxon>
    </lineage>
</organism>
<keyword evidence="7 8" id="KW-0998">Cell outer membrane</keyword>
<keyword evidence="5 10" id="KW-0732">Signal</keyword>
<dbReference type="Gene3D" id="2.170.130.10">
    <property type="entry name" value="TonB-dependent receptor, plug domain"/>
    <property type="match status" value="1"/>
</dbReference>
<dbReference type="Gene3D" id="2.40.170.20">
    <property type="entry name" value="TonB-dependent receptor, beta-barrel domain"/>
    <property type="match status" value="1"/>
</dbReference>
<feature type="region of interest" description="Disordered" evidence="9">
    <location>
        <begin position="53"/>
        <end position="78"/>
    </location>
</feature>
<evidence type="ECO:0000256" key="1">
    <source>
        <dbReference type="ARBA" id="ARBA00004571"/>
    </source>
</evidence>
<evidence type="ECO:0000256" key="8">
    <source>
        <dbReference type="PROSITE-ProRule" id="PRU01360"/>
    </source>
</evidence>
<sequence>MDAQLKTFKKGLIAILVCAAITPVHAETDTKKESQEKSNILTEIVVYGDQNKSMTSTQSVSQDDMKKTPVTNGNITDYLRSNPHVRYENSDQNGLQRGEIKPENISINGADTNQTAYFVDNVNVNNDLTIESELFDGAMQTLPGISHTQAYFFDANMLSKVEVQDSNISASLGGFTGGAVIAKTKQYSGKDGIKLKYRTTDSSWGKLVESGDSKKVLNKVRPGLDGATDLQPKYTKHNFSLVTEKGLTDNLGLVFGLSRRTSRIDQYRLIGFSTEAQLHQQAHTRDSDNALLNFNWTINDNNRLELSTRYSNYREEKYSQTNVNSNVSDYHKAFGATLAWIRSFNSGVWTNTLAYDHFKDKRNSSSNHVDTVSVMDDNYDILYDYEKGGYGDSQLTQQNLHYSTEYAFEPFDLGSFTHSISLGGIYQFTRYKFYRPKDVYSRIGEAQLGDSNITWYPNNDGSTTSIIPKGNAKTRYQNVALYIEDLISWKKFELRPGIRFERDDYLKNNNIAPRFVARFKPLEETRLSLGLNRYYGRSFASLKLTNEILKINRDTTNIRDFQLSGRLKTPYADELSLSFEQEYRNLLFKLGYIHRENKNRITLKRKQINKTGRPEYAKYYSNSNNYKVDIHTIQINNIEPWQLGKTYWNASLGFDWLKTKRADLANSLNPNDPVYLDGRLMNRKTMQQKVNSNTEDWIARLGLDMAMPSWDLTWSNKVYIKAPIKGYDELDINHPDGIPRFRTFDYGTHTQWDSSIRWQPKFAGKHNIYVQADILNVLNKTRKIRSVSISSTSEYSIYTPGREFWLEVGYEF</sequence>
<dbReference type="PANTHER" id="PTHR30069:SF53">
    <property type="entry name" value="COLICIN I RECEPTOR-RELATED"/>
    <property type="match status" value="1"/>
</dbReference>
<dbReference type="PROSITE" id="PS52016">
    <property type="entry name" value="TONB_DEPENDENT_REC_3"/>
    <property type="match status" value="1"/>
</dbReference>
<keyword evidence="3 8" id="KW-1134">Transmembrane beta strand</keyword>
<comment type="subcellular location">
    <subcellularLocation>
        <location evidence="1 8">Cell outer membrane</location>
        <topology evidence="1 8">Multi-pass membrane protein</topology>
    </subcellularLocation>
</comment>
<evidence type="ECO:0000313" key="12">
    <source>
        <dbReference type="EMBL" id="SUC09532.1"/>
    </source>
</evidence>
<dbReference type="GO" id="GO:0009279">
    <property type="term" value="C:cell outer membrane"/>
    <property type="evidence" value="ECO:0007669"/>
    <property type="project" value="UniProtKB-SubCell"/>
</dbReference>
<reference evidence="12 13" key="1">
    <citation type="submission" date="2018-06" db="EMBL/GenBank/DDBJ databases">
        <authorList>
            <consortium name="Pathogen Informatics"/>
            <person name="Doyle S."/>
        </authorList>
    </citation>
    <scope>NUCLEOTIDE SEQUENCE [LARGE SCALE GENOMIC DNA]</scope>
    <source>
        <strain evidence="12 13">NCTC11621</strain>
    </source>
</reference>
<gene>
    <name evidence="12" type="ORF">NCTC11621_00581</name>
</gene>
<protein>
    <submittedName>
        <fullName evidence="12">TonB-dependent receptor</fullName>
    </submittedName>
</protein>
<evidence type="ECO:0000256" key="6">
    <source>
        <dbReference type="ARBA" id="ARBA00023136"/>
    </source>
</evidence>
<dbReference type="InterPro" id="IPR036942">
    <property type="entry name" value="Beta-barrel_TonB_sf"/>
</dbReference>
<dbReference type="Pfam" id="PF07715">
    <property type="entry name" value="Plug"/>
    <property type="match status" value="1"/>
</dbReference>
<comment type="similarity">
    <text evidence="8">Belongs to the TonB-dependent receptor family.</text>
</comment>
<evidence type="ECO:0000256" key="3">
    <source>
        <dbReference type="ARBA" id="ARBA00022452"/>
    </source>
</evidence>
<dbReference type="InterPro" id="IPR037066">
    <property type="entry name" value="Plug_dom_sf"/>
</dbReference>